<dbReference type="Proteomes" id="UP001203207">
    <property type="component" value="Unassembled WGS sequence"/>
</dbReference>
<dbReference type="RefSeq" id="WP_250583432.1">
    <property type="nucleotide sequence ID" value="NZ_JAKRVX010000002.1"/>
</dbReference>
<protein>
    <submittedName>
        <fullName evidence="2">Pyridoxamine 5'-phosphate oxidase family protein</fullName>
    </submittedName>
</protein>
<dbReference type="Gene3D" id="2.30.110.10">
    <property type="entry name" value="Electron Transport, Fmn-binding Protein, Chain A"/>
    <property type="match status" value="1"/>
</dbReference>
<name>A0AAE3FX33_9EURY</name>
<keyword evidence="3" id="KW-1185">Reference proteome</keyword>
<reference evidence="2" key="2">
    <citation type="submission" date="2022-02" db="EMBL/GenBank/DDBJ databases">
        <authorList>
            <person name="Elcheninov A.G."/>
            <person name="Sorokin D.Y."/>
            <person name="Kublanov I.V."/>
        </authorList>
    </citation>
    <scope>NUCLEOTIDE SEQUENCE</scope>
    <source>
        <strain evidence="2">AArc-St2</strain>
    </source>
</reference>
<gene>
    <name evidence="2" type="ORF">AArcSt2_06025</name>
</gene>
<reference evidence="2" key="1">
    <citation type="journal article" date="2022" name="Syst. Appl. Microbiol.">
        <title>Natronocalculus amylovorans gen. nov., sp. nov., and Natranaeroarchaeum aerophilus sp. nov., dominant culturable amylolytic natronoarchaea from hypersaline soda lakes in southwestern Siberia.</title>
        <authorList>
            <person name="Sorokin D.Y."/>
            <person name="Elcheninov A.G."/>
            <person name="Khizhniak T.V."/>
            <person name="Koenen M."/>
            <person name="Bale N.J."/>
            <person name="Damste J.S.S."/>
            <person name="Kublanov I.V."/>
        </authorList>
    </citation>
    <scope>NUCLEOTIDE SEQUENCE</scope>
    <source>
        <strain evidence="2">AArc-St2</strain>
    </source>
</reference>
<dbReference type="GO" id="GO:0005829">
    <property type="term" value="C:cytosol"/>
    <property type="evidence" value="ECO:0007669"/>
    <property type="project" value="TreeGrafter"/>
</dbReference>
<dbReference type="GO" id="GO:0070967">
    <property type="term" value="F:coenzyme F420 binding"/>
    <property type="evidence" value="ECO:0007669"/>
    <property type="project" value="TreeGrafter"/>
</dbReference>
<keyword evidence="1" id="KW-0560">Oxidoreductase</keyword>
<organism evidence="2 3">
    <name type="scientific">Natronocalculus amylovorans</name>
    <dbReference type="NCBI Taxonomy" id="2917812"/>
    <lineage>
        <taxon>Archaea</taxon>
        <taxon>Methanobacteriati</taxon>
        <taxon>Methanobacteriota</taxon>
        <taxon>Stenosarchaea group</taxon>
        <taxon>Halobacteria</taxon>
        <taxon>Halobacteriales</taxon>
        <taxon>Haloferacaceae</taxon>
        <taxon>Natronocalculus</taxon>
    </lineage>
</organism>
<evidence type="ECO:0000256" key="1">
    <source>
        <dbReference type="ARBA" id="ARBA00023002"/>
    </source>
</evidence>
<sequence length="153" mass="17425">MESPSGAWDEVETKTFLTETTVPIRLSCHTPDGQLWMLSLWYALRNGTLHCATSKHADVVRYLQADNRVAFEISTNEPPYMGVRGNGRATIEPDENKTQLRSLIERYLGDTDSALADRLLNPEREEVAITITPHRLYTWDFSDRMADVAAQQR</sequence>
<evidence type="ECO:0000313" key="3">
    <source>
        <dbReference type="Proteomes" id="UP001203207"/>
    </source>
</evidence>
<dbReference type="PANTHER" id="PTHR35176">
    <property type="entry name" value="HEME OXYGENASE HI_0854-RELATED"/>
    <property type="match status" value="1"/>
</dbReference>
<dbReference type="InterPro" id="IPR012349">
    <property type="entry name" value="Split_barrel_FMN-bd"/>
</dbReference>
<proteinExistence type="predicted"/>
<dbReference type="AlphaFoldDB" id="A0AAE3FX33"/>
<dbReference type="EMBL" id="JAKRVX010000002">
    <property type="protein sequence ID" value="MCL9816500.1"/>
    <property type="molecule type" value="Genomic_DNA"/>
</dbReference>
<dbReference type="PANTHER" id="PTHR35176:SF6">
    <property type="entry name" value="HEME OXYGENASE HI_0854-RELATED"/>
    <property type="match status" value="1"/>
</dbReference>
<evidence type="ECO:0000313" key="2">
    <source>
        <dbReference type="EMBL" id="MCL9816500.1"/>
    </source>
</evidence>
<dbReference type="SUPFAM" id="SSF50475">
    <property type="entry name" value="FMN-binding split barrel"/>
    <property type="match status" value="1"/>
</dbReference>
<accession>A0AAE3FX33</accession>
<dbReference type="GO" id="GO:0016627">
    <property type="term" value="F:oxidoreductase activity, acting on the CH-CH group of donors"/>
    <property type="evidence" value="ECO:0007669"/>
    <property type="project" value="TreeGrafter"/>
</dbReference>
<comment type="caution">
    <text evidence="2">The sequence shown here is derived from an EMBL/GenBank/DDBJ whole genome shotgun (WGS) entry which is preliminary data.</text>
</comment>
<dbReference type="InterPro" id="IPR052019">
    <property type="entry name" value="F420H2_bilvrd_red/Heme_oxyg"/>
</dbReference>